<evidence type="ECO:0008006" key="4">
    <source>
        <dbReference type="Google" id="ProtNLM"/>
    </source>
</evidence>
<proteinExistence type="predicted"/>
<keyword evidence="3" id="KW-1185">Reference proteome</keyword>
<dbReference type="GO" id="GO:0003735">
    <property type="term" value="F:structural constituent of ribosome"/>
    <property type="evidence" value="ECO:0007669"/>
    <property type="project" value="TreeGrafter"/>
</dbReference>
<organism evidence="2 3">
    <name type="scientific">Emergomyces africanus</name>
    <dbReference type="NCBI Taxonomy" id="1955775"/>
    <lineage>
        <taxon>Eukaryota</taxon>
        <taxon>Fungi</taxon>
        <taxon>Dikarya</taxon>
        <taxon>Ascomycota</taxon>
        <taxon>Pezizomycotina</taxon>
        <taxon>Eurotiomycetes</taxon>
        <taxon>Eurotiomycetidae</taxon>
        <taxon>Onygenales</taxon>
        <taxon>Ajellomycetaceae</taxon>
        <taxon>Emergomyces</taxon>
    </lineage>
</organism>
<feature type="region of interest" description="Disordered" evidence="1">
    <location>
        <begin position="50"/>
        <end position="71"/>
    </location>
</feature>
<dbReference type="PANTHER" id="PTHR28158">
    <property type="entry name" value="37S RIBOSOMAL PROTEIN S35, MITOCHONDRIAL"/>
    <property type="match status" value="1"/>
</dbReference>
<accession>A0A1B7NRJ3</accession>
<name>A0A1B7NRJ3_9EURO</name>
<dbReference type="PANTHER" id="PTHR28158:SF1">
    <property type="entry name" value="SMALL RIBOSOMAL SUBUNIT PROTEIN MS45"/>
    <property type="match status" value="1"/>
</dbReference>
<dbReference type="EMBL" id="LGUA01001034">
    <property type="protein sequence ID" value="OAX79405.1"/>
    <property type="molecule type" value="Genomic_DNA"/>
</dbReference>
<evidence type="ECO:0000256" key="1">
    <source>
        <dbReference type="SAM" id="MobiDB-lite"/>
    </source>
</evidence>
<gene>
    <name evidence="2" type="ORF">ACJ72_06276</name>
</gene>
<dbReference type="AlphaFoldDB" id="A0A1B7NRJ3"/>
<dbReference type="Pfam" id="PF12298">
    <property type="entry name" value="Bot1p"/>
    <property type="match status" value="1"/>
</dbReference>
<reference evidence="2 3" key="1">
    <citation type="submission" date="2015-07" db="EMBL/GenBank/DDBJ databases">
        <title>Emmonsia species relationships and genome sequence.</title>
        <authorList>
            <person name="Cuomo C.A."/>
            <person name="Schwartz I.S."/>
            <person name="Kenyon C."/>
            <person name="de Hoog G.S."/>
            <person name="Govender N.P."/>
            <person name="Botha A."/>
            <person name="Moreno L."/>
            <person name="de Vries M."/>
            <person name="Munoz J.F."/>
            <person name="Stielow J.B."/>
        </authorList>
    </citation>
    <scope>NUCLEOTIDE SEQUENCE [LARGE SCALE GENOMIC DNA]</scope>
    <source>
        <strain evidence="2 3">CBS 136260</strain>
    </source>
</reference>
<dbReference type="STRING" id="1658172.A0A1B7NRJ3"/>
<dbReference type="InterPro" id="IPR021036">
    <property type="entry name" value="Ribosomal_mS45"/>
</dbReference>
<sequence length="415" mass="46916">MPPRLGSLRRLSCNLTSNSFPSQSSTPLSLPFRPFLSSSSPSFSQCRLQHEAAAPTAPAVAEPQNDKEEEKRRKVQMWLKGPGAVFKSPKPGSTNYISAYNNQGMLIRSKEGGKDSDAETLEDLRPFPLNPTFISESVLSEDLRNEIHRQVVEYGKSPREVSVMHGVDLKRVAAVVRLVELEKKWIAENKPRAIPYARAVHQMIPTTPLKKYPERPVPHESINDLPVHRLTEAQIFYPVAESRQFTRVDAGRVFSAAPALPHASANTPHNTPEAIEKVTHNPDMIEKVGKPNNEEEVLQPADYRIPHPHLVAFAHDRFQKPGEFREHKKRFTERIERETAALKKRQEVARAKEEARMTRVQPEGSRFEFRFRDAVVSRETTGRDGRGTSAPGRRYGVPNSERKRGTIKIPTKVEV</sequence>
<comment type="caution">
    <text evidence="2">The sequence shown here is derived from an EMBL/GenBank/DDBJ whole genome shotgun (WGS) entry which is preliminary data.</text>
</comment>
<feature type="compositionally biased region" description="Low complexity" evidence="1">
    <location>
        <begin position="51"/>
        <end position="63"/>
    </location>
</feature>
<protein>
    <recommendedName>
        <fullName evidence="4">37S ribosomal protein S35, mitochondrial</fullName>
    </recommendedName>
</protein>
<dbReference type="Proteomes" id="UP000091918">
    <property type="component" value="Unassembled WGS sequence"/>
</dbReference>
<dbReference type="OrthoDB" id="10052321at2759"/>
<evidence type="ECO:0000313" key="3">
    <source>
        <dbReference type="Proteomes" id="UP000091918"/>
    </source>
</evidence>
<dbReference type="GO" id="GO:0005763">
    <property type="term" value="C:mitochondrial small ribosomal subunit"/>
    <property type="evidence" value="ECO:0007669"/>
    <property type="project" value="TreeGrafter"/>
</dbReference>
<feature type="region of interest" description="Disordered" evidence="1">
    <location>
        <begin position="378"/>
        <end position="415"/>
    </location>
</feature>
<evidence type="ECO:0000313" key="2">
    <source>
        <dbReference type="EMBL" id="OAX79405.1"/>
    </source>
</evidence>
<dbReference type="GO" id="GO:0032543">
    <property type="term" value="P:mitochondrial translation"/>
    <property type="evidence" value="ECO:0007669"/>
    <property type="project" value="TreeGrafter"/>
</dbReference>